<keyword evidence="3" id="KW-1185">Reference proteome</keyword>
<accession>M2MDI1</accession>
<evidence type="ECO:0000313" key="3">
    <source>
        <dbReference type="Proteomes" id="UP000011761"/>
    </source>
</evidence>
<dbReference type="HOGENOM" id="CLU_731561_0_0_1"/>
<dbReference type="AlphaFoldDB" id="M2MDI1"/>
<reference evidence="2 3" key="1">
    <citation type="journal article" date="2012" name="PLoS Pathog.">
        <title>Diverse lifestyles and strategies of plant pathogenesis encoded in the genomes of eighteen Dothideomycetes fungi.</title>
        <authorList>
            <person name="Ohm R.A."/>
            <person name="Feau N."/>
            <person name="Henrissat B."/>
            <person name="Schoch C.L."/>
            <person name="Horwitz B.A."/>
            <person name="Barry K.W."/>
            <person name="Condon B.J."/>
            <person name="Copeland A.C."/>
            <person name="Dhillon B."/>
            <person name="Glaser F."/>
            <person name="Hesse C.N."/>
            <person name="Kosti I."/>
            <person name="LaButti K."/>
            <person name="Lindquist E.A."/>
            <person name="Lucas S."/>
            <person name="Salamov A.A."/>
            <person name="Bradshaw R.E."/>
            <person name="Ciuffetti L."/>
            <person name="Hamelin R.C."/>
            <person name="Kema G.H.J."/>
            <person name="Lawrence C."/>
            <person name="Scott J.A."/>
            <person name="Spatafora J.W."/>
            <person name="Turgeon B.G."/>
            <person name="de Wit P.J.G.M."/>
            <person name="Zhong S."/>
            <person name="Goodwin S.B."/>
            <person name="Grigoriev I.V."/>
        </authorList>
    </citation>
    <scope>NUCLEOTIDE SEQUENCE [LARGE SCALE GENOMIC DNA]</scope>
    <source>
        <strain evidence="2 3">UAMH 10762</strain>
    </source>
</reference>
<evidence type="ECO:0000256" key="1">
    <source>
        <dbReference type="SAM" id="MobiDB-lite"/>
    </source>
</evidence>
<dbReference type="KEGG" id="bcom:BAUCODRAFT_553150"/>
<sequence>MFSLEVSLSLGDEQWQHKWSIGDGKSSLDSTPEDARHPPPRSIIRPPPANYATPDVSIRAKRASRIPKPPSGSEQSSIDMDRSFSSLSPHAQQLQQSVRHRQFEQYLGSVRSETAATSITTVAKPSRLGQRRDRESLRLLETAYRRLPRSGRAPVRRTRTDTSTNGDWQMISLLDSEGYCDGLDEPGFKSGLTPLAGRSTSGSPAFQSLHSVAWGPFHGGVNGQTDVDIATERTDAPHGHNHDCSSGSGLAASHAYTQQMQGSLENKLPEHMHSVHMLFERLQRQHDAPKQLGNREEEWQAFSTFEERHSLPSNAVERSEHELQLDDAGTARLCDSNLQSAENFLEIVKAQQAAIVGQERDIADGGIDDDNDDEWQFI</sequence>
<protein>
    <submittedName>
        <fullName evidence="2">Uncharacterized protein</fullName>
    </submittedName>
</protein>
<dbReference type="GeneID" id="19115435"/>
<feature type="compositionally biased region" description="Polar residues" evidence="1">
    <location>
        <begin position="72"/>
        <end position="81"/>
    </location>
</feature>
<name>M2MDI1_BAUPA</name>
<dbReference type="EMBL" id="KB445558">
    <property type="protein sequence ID" value="EMC94586.1"/>
    <property type="molecule type" value="Genomic_DNA"/>
</dbReference>
<evidence type="ECO:0000313" key="2">
    <source>
        <dbReference type="EMBL" id="EMC94586.1"/>
    </source>
</evidence>
<proteinExistence type="predicted"/>
<feature type="region of interest" description="Disordered" evidence="1">
    <location>
        <begin position="19"/>
        <end position="81"/>
    </location>
</feature>
<organism evidence="2 3">
    <name type="scientific">Baudoinia panamericana (strain UAMH 10762)</name>
    <name type="common">Angels' share fungus</name>
    <name type="synonym">Baudoinia compniacensis (strain UAMH 10762)</name>
    <dbReference type="NCBI Taxonomy" id="717646"/>
    <lineage>
        <taxon>Eukaryota</taxon>
        <taxon>Fungi</taxon>
        <taxon>Dikarya</taxon>
        <taxon>Ascomycota</taxon>
        <taxon>Pezizomycotina</taxon>
        <taxon>Dothideomycetes</taxon>
        <taxon>Dothideomycetidae</taxon>
        <taxon>Mycosphaerellales</taxon>
        <taxon>Teratosphaeriaceae</taxon>
        <taxon>Baudoinia</taxon>
    </lineage>
</organism>
<dbReference type="RefSeq" id="XP_007678388.1">
    <property type="nucleotide sequence ID" value="XM_007680198.1"/>
</dbReference>
<dbReference type="Proteomes" id="UP000011761">
    <property type="component" value="Unassembled WGS sequence"/>
</dbReference>
<gene>
    <name evidence="2" type="ORF">BAUCODRAFT_553150</name>
</gene>